<evidence type="ECO:0000256" key="2">
    <source>
        <dbReference type="ARBA" id="ARBA00022448"/>
    </source>
</evidence>
<keyword evidence="6" id="KW-1278">Translocase</keyword>
<dbReference type="EMBL" id="AYZM01000111">
    <property type="protein sequence ID" value="KRN21576.1"/>
    <property type="molecule type" value="Genomic_DNA"/>
</dbReference>
<dbReference type="GO" id="GO:0005524">
    <property type="term" value="F:ATP binding"/>
    <property type="evidence" value="ECO:0007669"/>
    <property type="project" value="UniProtKB-KW"/>
</dbReference>
<keyword evidence="5 9" id="KW-0067">ATP-binding</keyword>
<accession>A0A0R2EYP0</accession>
<dbReference type="InterPro" id="IPR027417">
    <property type="entry name" value="P-loop_NTPase"/>
</dbReference>
<proteinExistence type="inferred from homology"/>
<dbReference type="SMART" id="SM00382">
    <property type="entry name" value="AAA"/>
    <property type="match status" value="1"/>
</dbReference>
<protein>
    <submittedName>
        <fullName evidence="9">Cobalt transport ATP-binding protein CbiO</fullName>
    </submittedName>
</protein>
<dbReference type="CDD" id="cd03225">
    <property type="entry name" value="ABC_cobalt_CbiO_domain1"/>
    <property type="match status" value="1"/>
</dbReference>
<dbReference type="SUPFAM" id="SSF52540">
    <property type="entry name" value="P-loop containing nucleoside triphosphate hydrolases"/>
    <property type="match status" value="1"/>
</dbReference>
<dbReference type="PATRIC" id="fig|1423804.4.peg.1096"/>
<dbReference type="InterPro" id="IPR003439">
    <property type="entry name" value="ABC_transporter-like_ATP-bd"/>
</dbReference>
<keyword evidence="7" id="KW-0472">Membrane</keyword>
<comment type="similarity">
    <text evidence="1">Belongs to the ABC transporter superfamily.</text>
</comment>
<organism evidence="9 10">
    <name type="scientific">Secundilactobacillus similis DSM 23365 = JCM 2765</name>
    <dbReference type="NCBI Taxonomy" id="1423804"/>
    <lineage>
        <taxon>Bacteria</taxon>
        <taxon>Bacillati</taxon>
        <taxon>Bacillota</taxon>
        <taxon>Bacilli</taxon>
        <taxon>Lactobacillales</taxon>
        <taxon>Lactobacillaceae</taxon>
        <taxon>Secundilactobacillus</taxon>
    </lineage>
</organism>
<evidence type="ECO:0000313" key="10">
    <source>
        <dbReference type="Proteomes" id="UP000051442"/>
    </source>
</evidence>
<evidence type="ECO:0000313" key="9">
    <source>
        <dbReference type="EMBL" id="KRN21576.1"/>
    </source>
</evidence>
<keyword evidence="4" id="KW-0547">Nucleotide-binding</keyword>
<evidence type="ECO:0000259" key="8">
    <source>
        <dbReference type="PROSITE" id="PS50893"/>
    </source>
</evidence>
<sequence>MITLQQLKFKYPNTAFGLTIDQLTLDAGLTAIVGQNGAGKTTLIKLLTGLLTPQTGQIQLAGHSLAELTPAQRLRQIGITFQDPDDQLFNSTVESEVAWGLKQLGTDTETITATVDRVLLEVGLQDRREQNPYDLSLSERKLLVIATVLAIDPAIYLFDEPMVALDWQSRQRVMAIFHRLAEAGRQVIVITHDMDLVAAGFDSVTVLRAGEVVFTGTPTALFQDAALVQRAQLMLPRLMQITAALGDSGVYLDVADYARQHEA</sequence>
<dbReference type="GO" id="GO:0043190">
    <property type="term" value="C:ATP-binding cassette (ABC) transporter complex"/>
    <property type="evidence" value="ECO:0007669"/>
    <property type="project" value="TreeGrafter"/>
</dbReference>
<dbReference type="Proteomes" id="UP000051442">
    <property type="component" value="Unassembled WGS sequence"/>
</dbReference>
<dbReference type="PROSITE" id="PS50893">
    <property type="entry name" value="ABC_TRANSPORTER_2"/>
    <property type="match status" value="1"/>
</dbReference>
<dbReference type="GO" id="GO:0042626">
    <property type="term" value="F:ATPase-coupled transmembrane transporter activity"/>
    <property type="evidence" value="ECO:0007669"/>
    <property type="project" value="TreeGrafter"/>
</dbReference>
<dbReference type="Gene3D" id="3.40.50.300">
    <property type="entry name" value="P-loop containing nucleotide triphosphate hydrolases"/>
    <property type="match status" value="1"/>
</dbReference>
<evidence type="ECO:0000256" key="3">
    <source>
        <dbReference type="ARBA" id="ARBA00022475"/>
    </source>
</evidence>
<evidence type="ECO:0000256" key="7">
    <source>
        <dbReference type="ARBA" id="ARBA00023136"/>
    </source>
</evidence>
<dbReference type="PANTHER" id="PTHR43553">
    <property type="entry name" value="HEAVY METAL TRANSPORTER"/>
    <property type="match status" value="1"/>
</dbReference>
<dbReference type="InterPro" id="IPR003593">
    <property type="entry name" value="AAA+_ATPase"/>
</dbReference>
<name>A0A0R2EYP0_9LACO</name>
<comment type="caution">
    <text evidence="9">The sequence shown here is derived from an EMBL/GenBank/DDBJ whole genome shotgun (WGS) entry which is preliminary data.</text>
</comment>
<dbReference type="InterPro" id="IPR015856">
    <property type="entry name" value="ABC_transpr_CbiO/EcfA_su"/>
</dbReference>
<keyword evidence="3" id="KW-1003">Cell membrane</keyword>
<evidence type="ECO:0000256" key="6">
    <source>
        <dbReference type="ARBA" id="ARBA00022967"/>
    </source>
</evidence>
<feature type="domain" description="ABC transporter" evidence="8">
    <location>
        <begin position="2"/>
        <end position="234"/>
    </location>
</feature>
<dbReference type="STRING" id="1423804.FD14_GL001018"/>
<keyword evidence="10" id="KW-1185">Reference proteome</keyword>
<evidence type="ECO:0000256" key="5">
    <source>
        <dbReference type="ARBA" id="ARBA00022840"/>
    </source>
</evidence>
<dbReference type="AlphaFoldDB" id="A0A0R2EYP0"/>
<dbReference type="InterPro" id="IPR050095">
    <property type="entry name" value="ECF_ABC_transporter_ATP-bd"/>
</dbReference>
<reference evidence="9 10" key="1">
    <citation type="journal article" date="2015" name="Genome Announc.">
        <title>Expanding the biotechnology potential of lactobacilli through comparative genomics of 213 strains and associated genera.</title>
        <authorList>
            <person name="Sun Z."/>
            <person name="Harris H.M."/>
            <person name="McCann A."/>
            <person name="Guo C."/>
            <person name="Argimon S."/>
            <person name="Zhang W."/>
            <person name="Yang X."/>
            <person name="Jeffery I.B."/>
            <person name="Cooney J.C."/>
            <person name="Kagawa T.F."/>
            <person name="Liu W."/>
            <person name="Song Y."/>
            <person name="Salvetti E."/>
            <person name="Wrobel A."/>
            <person name="Rasinkangas P."/>
            <person name="Parkhill J."/>
            <person name="Rea M.C."/>
            <person name="O'Sullivan O."/>
            <person name="Ritari J."/>
            <person name="Douillard F.P."/>
            <person name="Paul Ross R."/>
            <person name="Yang R."/>
            <person name="Briner A.E."/>
            <person name="Felis G.E."/>
            <person name="de Vos W.M."/>
            <person name="Barrangou R."/>
            <person name="Klaenhammer T.R."/>
            <person name="Caufield P.W."/>
            <person name="Cui Y."/>
            <person name="Zhang H."/>
            <person name="O'Toole P.W."/>
        </authorList>
    </citation>
    <scope>NUCLEOTIDE SEQUENCE [LARGE SCALE GENOMIC DNA]</scope>
    <source>
        <strain evidence="9 10">DSM 23365</strain>
    </source>
</reference>
<dbReference type="Pfam" id="PF00005">
    <property type="entry name" value="ABC_tran"/>
    <property type="match status" value="1"/>
</dbReference>
<dbReference type="GO" id="GO:0016887">
    <property type="term" value="F:ATP hydrolysis activity"/>
    <property type="evidence" value="ECO:0007669"/>
    <property type="project" value="InterPro"/>
</dbReference>
<keyword evidence="2" id="KW-0813">Transport</keyword>
<dbReference type="RefSeq" id="WP_054735942.1">
    <property type="nucleotide sequence ID" value="NZ_AYZM01000111.1"/>
</dbReference>
<gene>
    <name evidence="9" type="ORF">FD14_GL001018</name>
</gene>
<evidence type="ECO:0000256" key="4">
    <source>
        <dbReference type="ARBA" id="ARBA00022741"/>
    </source>
</evidence>
<dbReference type="OrthoDB" id="9784332at2"/>
<evidence type="ECO:0000256" key="1">
    <source>
        <dbReference type="ARBA" id="ARBA00005417"/>
    </source>
</evidence>